<dbReference type="STRING" id="6205.A0A0R3XB43"/>
<dbReference type="WBParaSite" id="TTAC_0001077001-mRNA-1">
    <property type="protein sequence ID" value="TTAC_0001077001-mRNA-1"/>
    <property type="gene ID" value="TTAC_0001077001"/>
</dbReference>
<organism evidence="2">
    <name type="scientific">Hydatigena taeniaeformis</name>
    <name type="common">Feline tapeworm</name>
    <name type="synonym">Taenia taeniaeformis</name>
    <dbReference type="NCBI Taxonomy" id="6205"/>
    <lineage>
        <taxon>Eukaryota</taxon>
        <taxon>Metazoa</taxon>
        <taxon>Spiralia</taxon>
        <taxon>Lophotrochozoa</taxon>
        <taxon>Platyhelminthes</taxon>
        <taxon>Cestoda</taxon>
        <taxon>Eucestoda</taxon>
        <taxon>Cyclophyllidea</taxon>
        <taxon>Taeniidae</taxon>
        <taxon>Hydatigera</taxon>
    </lineage>
</organism>
<accession>A0A0R3XB43</accession>
<sequence length="365" mass="39373">LPQNSANVKRISAVPMGKFSRPTLPPLQSVNLGCGDGFVHTPFTPINTEATPTPRTGTVTSSPTSPFSRVRLKPNLTSTSIGTTATTAATVSNTIPNEVSQPRPLQASATCPLIPEVFRATTNSNTSALQRSPSTSRFAQTQLPCKFAPNNSLPPESLNFPPIIDALWEEPDGSEDRSQPSSSLVSINVEALPPPPPHILNPFIQRTSPQTSVSLQSCHHVPGVSTFCNSACCQQKHQQQHQKGEEIVVEKVENEDVSSTKPPPPVLPAIEEAQKIYDSLPDNTLFLQPDSIRLMDRLGDGAFASSSSSSLLLQSQVNPQTPTISDAHMESRWETGTDCNLDGFYTKFCAQLGLRRQQAELTSPS</sequence>
<feature type="region of interest" description="Disordered" evidence="1">
    <location>
        <begin position="45"/>
        <end position="67"/>
    </location>
</feature>
<evidence type="ECO:0000256" key="1">
    <source>
        <dbReference type="SAM" id="MobiDB-lite"/>
    </source>
</evidence>
<evidence type="ECO:0000313" key="2">
    <source>
        <dbReference type="WBParaSite" id="TTAC_0001077001-mRNA-1"/>
    </source>
</evidence>
<name>A0A0R3XB43_HYDTA</name>
<proteinExistence type="predicted"/>
<dbReference type="AlphaFoldDB" id="A0A0R3XB43"/>
<reference evidence="2" key="1">
    <citation type="submission" date="2017-02" db="UniProtKB">
        <authorList>
            <consortium name="WormBaseParasite"/>
        </authorList>
    </citation>
    <scope>IDENTIFICATION</scope>
</reference>
<protein>
    <submittedName>
        <fullName evidence="2">Uncharacterized protein</fullName>
    </submittedName>
</protein>